<keyword evidence="3" id="KW-1185">Reference proteome</keyword>
<sequence>MATKPLLFLTSKQVQRLHGLWINASAHPSQPHLLESAVHSPIDVHHYTNQEDVFQLAANLSEKIMKNHPYQDGNKRTGLVAVDMFLKVNGYRLLNAPLKKDQVNMDLANAQVAAVTNQWSASRLGNYYESLAMRSRPSISRLITFSALSIPENQRLLPQLHIPQ</sequence>
<dbReference type="Proteomes" id="UP001219355">
    <property type="component" value="Chromosome 4"/>
</dbReference>
<dbReference type="EMBL" id="CP120630">
    <property type="protein sequence ID" value="WEW60540.1"/>
    <property type="molecule type" value="Genomic_DNA"/>
</dbReference>
<accession>A0AAF0DKN8</accession>
<evidence type="ECO:0000313" key="3">
    <source>
        <dbReference type="Proteomes" id="UP001219355"/>
    </source>
</evidence>
<proteinExistence type="predicted"/>
<dbReference type="NCBIfam" id="TIGR01550">
    <property type="entry name" value="DOC_P1"/>
    <property type="match status" value="1"/>
</dbReference>
<name>A0AAF0DKN8_9EURO</name>
<dbReference type="GO" id="GO:0016301">
    <property type="term" value="F:kinase activity"/>
    <property type="evidence" value="ECO:0007669"/>
    <property type="project" value="InterPro"/>
</dbReference>
<feature type="domain" description="Fido" evidence="1">
    <location>
        <begin position="9"/>
        <end position="130"/>
    </location>
</feature>
<dbReference type="AlphaFoldDB" id="A0AAF0DKN8"/>
<dbReference type="InterPro" id="IPR006440">
    <property type="entry name" value="Doc"/>
</dbReference>
<dbReference type="Gene3D" id="1.20.120.1870">
    <property type="entry name" value="Fic/DOC protein, Fido domain"/>
    <property type="match status" value="1"/>
</dbReference>
<organism evidence="2 3">
    <name type="scientific">Emydomyces testavorans</name>
    <dbReference type="NCBI Taxonomy" id="2070801"/>
    <lineage>
        <taxon>Eukaryota</taxon>
        <taxon>Fungi</taxon>
        <taxon>Dikarya</taxon>
        <taxon>Ascomycota</taxon>
        <taxon>Pezizomycotina</taxon>
        <taxon>Eurotiomycetes</taxon>
        <taxon>Eurotiomycetidae</taxon>
        <taxon>Onygenales</taxon>
        <taxon>Nannizziopsiaceae</taxon>
        <taxon>Emydomyces</taxon>
    </lineage>
</organism>
<dbReference type="SUPFAM" id="SSF140931">
    <property type="entry name" value="Fic-like"/>
    <property type="match status" value="1"/>
</dbReference>
<dbReference type="Pfam" id="PF02661">
    <property type="entry name" value="Fic"/>
    <property type="match status" value="1"/>
</dbReference>
<evidence type="ECO:0000259" key="1">
    <source>
        <dbReference type="PROSITE" id="PS51459"/>
    </source>
</evidence>
<dbReference type="InterPro" id="IPR003812">
    <property type="entry name" value="Fido"/>
</dbReference>
<dbReference type="InterPro" id="IPR036597">
    <property type="entry name" value="Fido-like_dom_sf"/>
</dbReference>
<protein>
    <recommendedName>
        <fullName evidence="1">Fido domain-containing protein</fullName>
    </recommendedName>
</protein>
<dbReference type="PANTHER" id="PTHR39426:SF1">
    <property type="entry name" value="HOMOLOGY TO DEATH-ON-CURING PROTEIN OF PHAGE P1"/>
    <property type="match status" value="1"/>
</dbReference>
<gene>
    <name evidence="2" type="ORF">PRK78_006027</name>
</gene>
<evidence type="ECO:0000313" key="2">
    <source>
        <dbReference type="EMBL" id="WEW60540.1"/>
    </source>
</evidence>
<reference evidence="2" key="1">
    <citation type="submission" date="2023-03" db="EMBL/GenBank/DDBJ databases">
        <title>Emydomyces testavorans Genome Sequence.</title>
        <authorList>
            <person name="Hoyer L."/>
        </authorList>
    </citation>
    <scope>NUCLEOTIDE SEQUENCE</scope>
    <source>
        <strain evidence="2">16-2883</strain>
    </source>
</reference>
<dbReference type="InterPro" id="IPR053737">
    <property type="entry name" value="Type_II_TA_Toxin"/>
</dbReference>
<dbReference type="PROSITE" id="PS51459">
    <property type="entry name" value="FIDO"/>
    <property type="match status" value="1"/>
</dbReference>
<dbReference type="PANTHER" id="PTHR39426">
    <property type="entry name" value="HOMOLOGY TO DEATH-ON-CURING PROTEIN OF PHAGE P1"/>
    <property type="match status" value="1"/>
</dbReference>